<dbReference type="STRING" id="402385.SAMN05421848_1351"/>
<dbReference type="PANTHER" id="PTHR34846">
    <property type="entry name" value="4-CARBOXYMUCONOLACTONE DECARBOXYLASE FAMILY PROTEIN (AFU_ORTHOLOGUE AFUA_6G11590)"/>
    <property type="match status" value="1"/>
</dbReference>
<protein>
    <submittedName>
        <fullName evidence="2">Alkylhydroperoxidase AhpD family core domain-containing protein</fullName>
    </submittedName>
</protein>
<evidence type="ECO:0000313" key="2">
    <source>
        <dbReference type="EMBL" id="SFC43566.1"/>
    </source>
</evidence>
<feature type="domain" description="Carboxymuconolactone decarboxylase-like" evidence="1">
    <location>
        <begin position="20"/>
        <end position="89"/>
    </location>
</feature>
<dbReference type="Gene3D" id="1.20.1290.10">
    <property type="entry name" value="AhpD-like"/>
    <property type="match status" value="1"/>
</dbReference>
<accession>A0A1I1J537</accession>
<organism evidence="2 3">
    <name type="scientific">Kushneria avicenniae</name>
    <dbReference type="NCBI Taxonomy" id="402385"/>
    <lineage>
        <taxon>Bacteria</taxon>
        <taxon>Pseudomonadati</taxon>
        <taxon>Pseudomonadota</taxon>
        <taxon>Gammaproteobacteria</taxon>
        <taxon>Oceanospirillales</taxon>
        <taxon>Halomonadaceae</taxon>
        <taxon>Kushneria</taxon>
    </lineage>
</organism>
<dbReference type="AlphaFoldDB" id="A0A1I1J537"/>
<name>A0A1I1J537_9GAMM</name>
<dbReference type="EMBL" id="FOLY01000003">
    <property type="protein sequence ID" value="SFC43566.1"/>
    <property type="molecule type" value="Genomic_DNA"/>
</dbReference>
<dbReference type="InterPro" id="IPR029032">
    <property type="entry name" value="AhpD-like"/>
</dbReference>
<dbReference type="GO" id="GO:0051920">
    <property type="term" value="F:peroxiredoxin activity"/>
    <property type="evidence" value="ECO:0007669"/>
    <property type="project" value="InterPro"/>
</dbReference>
<dbReference type="InterPro" id="IPR003779">
    <property type="entry name" value="CMD-like"/>
</dbReference>
<dbReference type="Proteomes" id="UP000199046">
    <property type="component" value="Unassembled WGS sequence"/>
</dbReference>
<dbReference type="SUPFAM" id="SSF69118">
    <property type="entry name" value="AhpD-like"/>
    <property type="match status" value="1"/>
</dbReference>
<reference evidence="3" key="1">
    <citation type="submission" date="2016-10" db="EMBL/GenBank/DDBJ databases">
        <authorList>
            <person name="Varghese N."/>
            <person name="Submissions S."/>
        </authorList>
    </citation>
    <scope>NUCLEOTIDE SEQUENCE [LARGE SCALE GENOMIC DNA]</scope>
    <source>
        <strain evidence="3">DSM 23439</strain>
    </source>
</reference>
<evidence type="ECO:0000259" key="1">
    <source>
        <dbReference type="Pfam" id="PF02627"/>
    </source>
</evidence>
<proteinExistence type="predicted"/>
<gene>
    <name evidence="2" type="ORF">SAMN05421848_1351</name>
</gene>
<dbReference type="OrthoDB" id="9801997at2"/>
<keyword evidence="2" id="KW-0575">Peroxidase</keyword>
<evidence type="ECO:0000313" key="3">
    <source>
        <dbReference type="Proteomes" id="UP000199046"/>
    </source>
</evidence>
<dbReference type="PANTHER" id="PTHR34846:SF10">
    <property type="entry name" value="CYTOPLASMIC PROTEIN"/>
    <property type="match status" value="1"/>
</dbReference>
<keyword evidence="3" id="KW-1185">Reference proteome</keyword>
<dbReference type="RefSeq" id="WP_090132155.1">
    <property type="nucleotide sequence ID" value="NZ_FOLY01000003.1"/>
</dbReference>
<sequence length="142" mass="16015">MTGERPRRIDATDIYHTTRAVRHCSLDPSIRCLAELRTSQINGGCDNCENLRVSEAESLGIDADKIRELARWADSDRFTARERAALAWCESFTHFRPVDASTRMMAINTFSPRELADLTLAIELTSTMSRVARHMDSEARVG</sequence>
<dbReference type="Pfam" id="PF02627">
    <property type="entry name" value="CMD"/>
    <property type="match status" value="1"/>
</dbReference>
<keyword evidence="2" id="KW-0560">Oxidoreductase</keyword>